<evidence type="ECO:0000313" key="3">
    <source>
        <dbReference type="Ensembl" id="ENSRNOP00000075689.1"/>
    </source>
</evidence>
<feature type="chain" id="PRO_5014107719" evidence="1">
    <location>
        <begin position="22"/>
        <end position="43"/>
    </location>
</feature>
<keyword evidence="1" id="KW-0732">Signal</keyword>
<dbReference type="AlphaFoldDB" id="Q91WX4"/>
<dbReference type="GeneTree" id="ENSGT00940000159858"/>
<evidence type="ECO:0000313" key="4">
    <source>
        <dbReference type="Proteomes" id="UP000002494"/>
    </source>
</evidence>
<name>Q91WX4_RAT</name>
<dbReference type="HOGENOM" id="CLU_3242005_0_0_1"/>
<keyword evidence="2" id="KW-0675">Receptor</keyword>
<dbReference type="Ensembl" id="ENSRNOT00000081953.3">
    <property type="protein sequence ID" value="ENSRNOP00000075689.1"/>
    <property type="gene ID" value="ENSRNOG00000011808.9"/>
</dbReference>
<evidence type="ECO:0000256" key="1">
    <source>
        <dbReference type="SAM" id="SignalP"/>
    </source>
</evidence>
<dbReference type="ExpressionAtlas" id="Q91WX4">
    <property type="expression patterns" value="baseline and differential"/>
</dbReference>
<accession>Q91WX4</accession>
<evidence type="ECO:0000313" key="5">
    <source>
        <dbReference type="RGD" id="2688"/>
    </source>
</evidence>
<keyword evidence="4" id="KW-1185">Reference proteome</keyword>
<reference evidence="3" key="3">
    <citation type="submission" date="2025-05" db="UniProtKB">
        <authorList>
            <consortium name="Ensembl"/>
        </authorList>
    </citation>
    <scope>IDENTIFICATION</scope>
    <source>
        <strain evidence="3">Brown Norway</strain>
    </source>
</reference>
<reference evidence="2" key="1">
    <citation type="submission" date="2001-08" db="EMBL/GenBank/DDBJ databases">
        <title>A novel splice variant of rat growth hormone-releasing hormone receptor (rGHRH-R) mRNA cloned from the anterior pituitary gland of adult male rats.</title>
        <authorList>
            <person name="Kacsoh B."/>
        </authorList>
    </citation>
    <scope>NUCLEOTIDE SEQUENCE</scope>
    <source>
        <strain evidence="2">Sprague-Dawley</strain>
        <tissue evidence="2">Anterior pituitary gland</tissue>
    </source>
</reference>
<reference evidence="3 4" key="2">
    <citation type="journal article" date="2004" name="Nature">
        <title>Genome sequence of the Brown Norway rat yields insights into mammalian evolution.</title>
        <authorList>
            <consortium name="Rat Genome Sequencing Project Consortium"/>
            <person name="Gibbs R.A."/>
            <person name="Weinstock G.M."/>
            <person name="Metzker M.L."/>
            <person name="Muzny D.M."/>
            <person name="Sodergren E.J."/>
            <person name="Scherer S."/>
            <person name="Scott G."/>
            <person name="Steffen D."/>
            <person name="Worley K.C."/>
            <person name="Burch P.E."/>
            <person name="Okwuonu G."/>
            <person name="Hines S."/>
            <person name="Lewis L."/>
            <person name="Deramo C."/>
            <person name="Delgado O."/>
            <person name="Dugan-Rocha S."/>
            <person name="Miner G."/>
            <person name="Morgan M."/>
            <person name="Hawes A."/>
            <person name="Gill R."/>
            <person name="Holt R.A."/>
            <person name="Adams M.D."/>
            <person name="Amanatides P.G."/>
            <person name="Baden-Tillson H."/>
            <person name="Barnstead M."/>
            <person name="Chin S."/>
            <person name="Evans C.A."/>
            <person name="Ferriera S."/>
            <person name="Fosler C."/>
            <person name="Glodek A."/>
            <person name="Gu Z."/>
            <person name="Jennings D."/>
            <person name="Kraft C.L."/>
            <person name="Nguyen T."/>
            <person name="Pfannkoch C.M."/>
            <person name="Sitter C."/>
            <person name="Sutton G.G."/>
            <person name="Venter J.C."/>
            <person name="Woodage T."/>
            <person name="Smith D."/>
            <person name="Lee H.-M."/>
            <person name="Gustafson E."/>
            <person name="Cahill P."/>
            <person name="Kana A."/>
            <person name="Doucette-Stamm L."/>
            <person name="Weinstock K."/>
            <person name="Fechtel K."/>
            <person name="Weiss R.B."/>
            <person name="Dunn D.M."/>
            <person name="Green E.D."/>
            <person name="Blakesley R.W."/>
            <person name="Bouffard G.G."/>
            <person name="De Jong P.J."/>
            <person name="Osoegawa K."/>
            <person name="Zhu B."/>
            <person name="Marra M."/>
            <person name="Schein J."/>
            <person name="Bosdet I."/>
            <person name="Fjell C."/>
            <person name="Jones S."/>
            <person name="Krzywinski M."/>
            <person name="Mathewson C."/>
            <person name="Siddiqui A."/>
            <person name="Wye N."/>
            <person name="McPherson J."/>
            <person name="Zhao S."/>
            <person name="Fraser C.M."/>
            <person name="Shetty J."/>
            <person name="Shatsman S."/>
            <person name="Geer K."/>
            <person name="Chen Y."/>
            <person name="Abramzon S."/>
            <person name="Nierman W.C."/>
            <person name="Havlak P.H."/>
            <person name="Chen R."/>
            <person name="Durbin K.J."/>
            <person name="Egan A."/>
            <person name="Ren Y."/>
            <person name="Song X.-Z."/>
            <person name="Li B."/>
            <person name="Liu Y."/>
            <person name="Qin X."/>
            <person name="Cawley S."/>
            <person name="Cooney A.J."/>
            <person name="D'Souza L.M."/>
            <person name="Martin K."/>
            <person name="Wu J.Q."/>
            <person name="Gonzalez-Garay M.L."/>
            <person name="Jackson A.R."/>
            <person name="Kalafus K.J."/>
            <person name="McLeod M.P."/>
            <person name="Milosavljevic A."/>
            <person name="Virk D."/>
            <person name="Volkov A."/>
            <person name="Wheeler D.A."/>
            <person name="Zhang Z."/>
            <person name="Bailey J.A."/>
            <person name="Eichler E.E."/>
            <person name="Tuzun E."/>
            <person name="Birney E."/>
            <person name="Mongin E."/>
            <person name="Ureta-Vidal A."/>
            <person name="Woodwark C."/>
            <person name="Zdobnov E."/>
            <person name="Bork P."/>
            <person name="Suyama M."/>
            <person name="Torrents D."/>
            <person name="Alexandersson M."/>
            <person name="Trask B.J."/>
            <person name="Young J.M."/>
            <person name="Huang H."/>
            <person name="Wang H."/>
            <person name="Xing H."/>
            <person name="Daniels S."/>
            <person name="Gietzen D."/>
            <person name="Schmidt J."/>
            <person name="Stevens K."/>
            <person name="Vitt U."/>
            <person name="Wingrove J."/>
            <person name="Camara F."/>
            <person name="Mar Alba M."/>
            <person name="Abril J.F."/>
            <person name="Guigo R."/>
            <person name="Smit A."/>
            <person name="Dubchak I."/>
            <person name="Rubin E.M."/>
            <person name="Couronne O."/>
            <person name="Poliakov A."/>
            <person name="Huebner N."/>
            <person name="Ganten D."/>
            <person name="Goesele C."/>
            <person name="Hummel O."/>
            <person name="Kreitler T."/>
            <person name="Lee Y.-A."/>
            <person name="Monti J."/>
            <person name="Schulz H."/>
            <person name="Zimdahl H."/>
            <person name="Himmelbauer H."/>
            <person name="Lehrach H."/>
            <person name="Jacob H.J."/>
            <person name="Bromberg S."/>
            <person name="Gullings-Handley J."/>
            <person name="Jensen-Seaman M.I."/>
            <person name="Kwitek A.E."/>
            <person name="Lazar J."/>
            <person name="Pasko D."/>
            <person name="Tonellato P.J."/>
            <person name="Twigger S."/>
            <person name="Ponting C.P."/>
            <person name="Duarte J.M."/>
            <person name="Rice S."/>
            <person name="Goodstadt L."/>
            <person name="Beatson S.A."/>
            <person name="Emes R.D."/>
            <person name="Winter E.E."/>
            <person name="Webber C."/>
            <person name="Brandt P."/>
            <person name="Nyakatura G."/>
            <person name="Adetobi M."/>
            <person name="Chiaromonte F."/>
            <person name="Elnitski L."/>
            <person name="Eswara P."/>
            <person name="Hardison R.C."/>
            <person name="Hou M."/>
            <person name="Kolbe D."/>
            <person name="Makova K."/>
            <person name="Miller W."/>
            <person name="Nekrutenko A."/>
            <person name="Riemer C."/>
            <person name="Schwartz S."/>
            <person name="Taylor J."/>
            <person name="Yang S."/>
            <person name="Zhang Y."/>
            <person name="Lindpaintner K."/>
            <person name="Andrews T.D."/>
            <person name="Caccamo M."/>
            <person name="Clamp M."/>
            <person name="Clarke L."/>
            <person name="Curwen V."/>
            <person name="Durbin R.M."/>
            <person name="Eyras E."/>
            <person name="Searle S.M."/>
            <person name="Cooper G.M."/>
            <person name="Batzoglou S."/>
            <person name="Brudno M."/>
            <person name="Sidow A."/>
            <person name="Stone E.A."/>
            <person name="Payseur B.A."/>
            <person name="Bourque G."/>
            <person name="Lopez-Otin C."/>
            <person name="Puente X.S."/>
            <person name="Chakrabarti K."/>
            <person name="Chatterji S."/>
            <person name="Dewey C."/>
            <person name="Pachter L."/>
            <person name="Bray N."/>
            <person name="Yap V.B."/>
            <person name="Caspi A."/>
            <person name="Tesler G."/>
            <person name="Pevzner P.A."/>
            <person name="Haussler D."/>
            <person name="Roskin K.M."/>
            <person name="Baertsch R."/>
            <person name="Clawson H."/>
            <person name="Furey T.S."/>
            <person name="Hinrichs A.S."/>
            <person name="Karolchik D."/>
            <person name="Kent W.J."/>
            <person name="Rosenbloom K.R."/>
            <person name="Trumbower H."/>
            <person name="Weirauch M."/>
            <person name="Cooper D.N."/>
            <person name="Stenson P.D."/>
            <person name="Ma B."/>
            <person name="Brent M."/>
            <person name="Arumugam M."/>
            <person name="Shteynberg D."/>
            <person name="Copley R.R."/>
            <person name="Taylor M.S."/>
            <person name="Riethman H."/>
            <person name="Mudunuri U."/>
            <person name="Peterson J."/>
            <person name="Guyer M."/>
            <person name="Felsenfeld A."/>
            <person name="Old S."/>
            <person name="Mockrin S."/>
            <person name="Collins F.S."/>
        </authorList>
    </citation>
    <scope>NUCLEOTIDE SEQUENCE [LARGE SCALE GENOMIC DNA]</scope>
    <source>
        <strain evidence="3 4">Brown Norway</strain>
    </source>
</reference>
<dbReference type="Bgee" id="ENSRNOG00000011808">
    <property type="expression patterns" value="Expressed in kidney and 10 other cell types or tissues"/>
</dbReference>
<evidence type="ECO:0000313" key="2">
    <source>
        <dbReference type="EMBL" id="AAK97654.1"/>
    </source>
</evidence>
<organism evidence="2">
    <name type="scientific">Rattus norvegicus</name>
    <name type="common">Rat</name>
    <dbReference type="NCBI Taxonomy" id="10116"/>
    <lineage>
        <taxon>Eukaryota</taxon>
        <taxon>Metazoa</taxon>
        <taxon>Chordata</taxon>
        <taxon>Craniata</taxon>
        <taxon>Vertebrata</taxon>
        <taxon>Euteleostomi</taxon>
        <taxon>Mammalia</taxon>
        <taxon>Eutheria</taxon>
        <taxon>Euarchontoglires</taxon>
        <taxon>Glires</taxon>
        <taxon>Rodentia</taxon>
        <taxon>Myomorpha</taxon>
        <taxon>Muroidea</taxon>
        <taxon>Muridae</taxon>
        <taxon>Murinae</taxon>
        <taxon>Rattus</taxon>
    </lineage>
</organism>
<gene>
    <name evidence="3 5" type="primary">Ghrhr</name>
</gene>
<dbReference type="EMBL" id="AF409106">
    <property type="protein sequence ID" value="AAK97654.1"/>
    <property type="molecule type" value="mRNA"/>
</dbReference>
<dbReference type="RGD" id="2688">
    <property type="gene designation" value="Ghrhr"/>
</dbReference>
<protein>
    <submittedName>
        <fullName evidence="3">Growth hormone releasing hormone receptor</fullName>
    </submittedName>
    <submittedName>
        <fullName evidence="2">Putative growth hormone-releasing hormone receptor-related protein</fullName>
    </submittedName>
</protein>
<feature type="signal peptide" evidence="1">
    <location>
        <begin position="1"/>
        <end position="21"/>
    </location>
</feature>
<sequence>MDSLLWATWVLCLLNLWGVAAFQINTSPYPAVWNSLHHLQLPA</sequence>
<proteinExistence type="evidence at transcript level"/>
<dbReference type="Proteomes" id="UP000002494">
    <property type="component" value="Chromosome 4"/>
</dbReference>